<sequence>MTYFLGSSGNVRLKRSNIITLSANISDADVTPTLNRLGVEDAAENFVTGDRVTVSTDDPRGLVFFEVGNWIDGDGVGQSTFEAYVNVNAAGGLRFFSTFADSINNNRANEYQVKSFPGNPVFTTFSLGDIFTNVLGSVANYTFNTSRESLDVTTLSDKFRRMYSAGLISGAGSIDCYFTHENTGIKETPLLMLQLINRVDIGSQFSCLLSVTDSQKDRDANDIYYEFEAAVTRSGIEVKATEVITCSIDFVTIGEIKLLIGRPPGYILKEDDDRITLNHDNLSFLLAEAED</sequence>
<name>A0A6J5MLQ4_9CAUD</name>
<dbReference type="EMBL" id="LR796483">
    <property type="protein sequence ID" value="CAB4148015.1"/>
    <property type="molecule type" value="Genomic_DNA"/>
</dbReference>
<proteinExistence type="predicted"/>
<reference evidence="1" key="1">
    <citation type="submission" date="2020-04" db="EMBL/GenBank/DDBJ databases">
        <authorList>
            <person name="Chiriac C."/>
            <person name="Salcher M."/>
            <person name="Ghai R."/>
            <person name="Kavagutti S V."/>
        </authorList>
    </citation>
    <scope>NUCLEOTIDE SEQUENCE</scope>
</reference>
<gene>
    <name evidence="1" type="ORF">UFOVP431_80</name>
</gene>
<protein>
    <submittedName>
        <fullName evidence="1">Uncharacterized protein</fullName>
    </submittedName>
</protein>
<organism evidence="1">
    <name type="scientific">uncultured Caudovirales phage</name>
    <dbReference type="NCBI Taxonomy" id="2100421"/>
    <lineage>
        <taxon>Viruses</taxon>
        <taxon>Duplodnaviria</taxon>
        <taxon>Heunggongvirae</taxon>
        <taxon>Uroviricota</taxon>
        <taxon>Caudoviricetes</taxon>
        <taxon>Peduoviridae</taxon>
        <taxon>Maltschvirus</taxon>
        <taxon>Maltschvirus maltsch</taxon>
    </lineage>
</organism>
<evidence type="ECO:0000313" key="1">
    <source>
        <dbReference type="EMBL" id="CAB4148015.1"/>
    </source>
</evidence>
<accession>A0A6J5MLQ4</accession>